<comment type="caution">
    <text evidence="1">The sequence shown here is derived from an EMBL/GenBank/DDBJ whole genome shotgun (WGS) entry which is preliminary data.</text>
</comment>
<sequence length="93" mass="10185">MAAVNEERLAEARSRRAEADEKIIGEKIDDGLGTVQVGISGSLRAIQLEQRLLPDLPEDRVAELVVAAIHRAETKAGQLREILLGRDAMRKDA</sequence>
<dbReference type="EMBL" id="JAENJH010000002">
    <property type="protein sequence ID" value="MBK1784495.1"/>
    <property type="molecule type" value="Genomic_DNA"/>
</dbReference>
<keyword evidence="2" id="KW-1185">Reference proteome</keyword>
<protein>
    <submittedName>
        <fullName evidence="1">Uncharacterized protein</fullName>
    </submittedName>
</protein>
<accession>A0A934V4V3</accession>
<reference evidence="1" key="1">
    <citation type="submission" date="2020-12" db="EMBL/GenBank/DDBJ databases">
        <title>Prauserella sp. ASG 168, a novel actinomycete isolated from cave rock.</title>
        <authorList>
            <person name="Suriyachadkun C."/>
        </authorList>
    </citation>
    <scope>NUCLEOTIDE SEQUENCE</scope>
    <source>
        <strain evidence="1">ASG 168</strain>
    </source>
</reference>
<dbReference type="Proteomes" id="UP000635245">
    <property type="component" value="Unassembled WGS sequence"/>
</dbReference>
<dbReference type="RefSeq" id="WP_200316930.1">
    <property type="nucleotide sequence ID" value="NZ_JAENJH010000002.1"/>
</dbReference>
<dbReference type="InterPro" id="IPR036894">
    <property type="entry name" value="YbaB-like_sf"/>
</dbReference>
<organism evidence="1 2">
    <name type="scientific">Prauserella cavernicola</name>
    <dbReference type="NCBI Taxonomy" id="2800127"/>
    <lineage>
        <taxon>Bacteria</taxon>
        <taxon>Bacillati</taxon>
        <taxon>Actinomycetota</taxon>
        <taxon>Actinomycetes</taxon>
        <taxon>Pseudonocardiales</taxon>
        <taxon>Pseudonocardiaceae</taxon>
        <taxon>Prauserella</taxon>
    </lineage>
</organism>
<dbReference type="AlphaFoldDB" id="A0A934V4V3"/>
<evidence type="ECO:0000313" key="1">
    <source>
        <dbReference type="EMBL" id="MBK1784495.1"/>
    </source>
</evidence>
<dbReference type="Gene3D" id="3.30.1310.10">
    <property type="entry name" value="Nucleoid-associated protein YbaB-like domain"/>
    <property type="match status" value="1"/>
</dbReference>
<evidence type="ECO:0000313" key="2">
    <source>
        <dbReference type="Proteomes" id="UP000635245"/>
    </source>
</evidence>
<gene>
    <name evidence="1" type="ORF">JHE00_09160</name>
</gene>
<name>A0A934V4V3_9PSEU</name>
<proteinExistence type="predicted"/>